<dbReference type="OrthoDB" id="5419922at2759"/>
<dbReference type="EMBL" id="JAADJG010000257">
    <property type="protein sequence ID" value="KAF4450144.1"/>
    <property type="molecule type" value="Genomic_DNA"/>
</dbReference>
<feature type="region of interest" description="Disordered" evidence="1">
    <location>
        <begin position="805"/>
        <end position="845"/>
    </location>
</feature>
<feature type="compositionally biased region" description="Low complexity" evidence="1">
    <location>
        <begin position="1008"/>
        <end position="1023"/>
    </location>
</feature>
<feature type="compositionally biased region" description="Polar residues" evidence="1">
    <location>
        <begin position="623"/>
        <end position="646"/>
    </location>
</feature>
<feature type="compositionally biased region" description="Basic and acidic residues" evidence="1">
    <location>
        <begin position="158"/>
        <end position="175"/>
    </location>
</feature>
<accession>A0A8H4KJ30</accession>
<dbReference type="Proteomes" id="UP000605986">
    <property type="component" value="Unassembled WGS sequence"/>
</dbReference>
<feature type="region of interest" description="Disordered" evidence="1">
    <location>
        <begin position="622"/>
        <end position="716"/>
    </location>
</feature>
<feature type="region of interest" description="Disordered" evidence="1">
    <location>
        <begin position="422"/>
        <end position="595"/>
    </location>
</feature>
<evidence type="ECO:0000313" key="3">
    <source>
        <dbReference type="Proteomes" id="UP000605986"/>
    </source>
</evidence>
<evidence type="ECO:0000256" key="1">
    <source>
        <dbReference type="SAM" id="MobiDB-lite"/>
    </source>
</evidence>
<evidence type="ECO:0008006" key="4">
    <source>
        <dbReference type="Google" id="ProtNLM"/>
    </source>
</evidence>
<organism evidence="2 3">
    <name type="scientific">Fusarium austroafricanum</name>
    <dbReference type="NCBI Taxonomy" id="2364996"/>
    <lineage>
        <taxon>Eukaryota</taxon>
        <taxon>Fungi</taxon>
        <taxon>Dikarya</taxon>
        <taxon>Ascomycota</taxon>
        <taxon>Pezizomycotina</taxon>
        <taxon>Sordariomycetes</taxon>
        <taxon>Hypocreomycetidae</taxon>
        <taxon>Hypocreales</taxon>
        <taxon>Nectriaceae</taxon>
        <taxon>Fusarium</taxon>
        <taxon>Fusarium concolor species complex</taxon>
    </lineage>
</organism>
<reference evidence="2" key="1">
    <citation type="submission" date="2020-01" db="EMBL/GenBank/DDBJ databases">
        <title>Identification and distribution of gene clusters putatively required for synthesis of sphingolipid metabolism inhibitors in phylogenetically diverse species of the filamentous fungus Fusarium.</title>
        <authorList>
            <person name="Kim H.-S."/>
            <person name="Busman M."/>
            <person name="Brown D.W."/>
            <person name="Divon H."/>
            <person name="Uhlig S."/>
            <person name="Proctor R.H."/>
        </authorList>
    </citation>
    <scope>NUCLEOTIDE SEQUENCE</scope>
    <source>
        <strain evidence="2">NRRL 53441</strain>
    </source>
</reference>
<protein>
    <recommendedName>
        <fullName evidence="4">Protamine P1</fullName>
    </recommendedName>
</protein>
<sequence>MAAQRADPLEDELALGWGKDTIYCEATCDPEDVLYEGSDDEDYDSPASRKLRYEAAGQQFLEGKTPFILTALLKGPFDAKSSNWVNPWRSKYRTSGTAKKLRTSPGKLKRSANVKRNVSIPETVQPPSDSLECHLPSPESLSQTSETAAHPYLEEDELAKVQEWRNAVESEKGQKDQFWASTPRGSTSERKRRATGSSWLKHLASKRRRTDIMETGSVNTPVRSRPQPHTPAADALNTSFSSVPDRLPSSAVAAQRYFSASQNEHPASEDELSLDSSALDQAEASADSSSPLSQLQCTPVLDSNVDQSSQGSLEQQTPSKTPVSRQCSSSKKTGTGAHNTTGNTTPRPAFETQQDESFCFKMRPKSNEVAESASGEDIVSTIKDDEATWSGLSSPNRDMDSTMSDLKENSLVEEQFDLQESETAMEIDQGPITSPLSSISSEKFDGFDISTESPQKVDAASDCSSVTDAVSDDSEPTNSSSQGSVKGAIETLATGSRSEARGETHSDDEDMEETVGITSSLPAAENLEDNDDDSTDGSDEEDENEGDAKVKVTEMQSPSVTSNNRTPQNLAASQKAKTTPSKFTSSKVGNHNSAPSRAEFLMASVKKRFIPPSSWERIAQMAETPSQHNLSRMIESQPSKPASSPISVPEEAHQVKSTHSTLKIMAPRQNSGPTQPSSHNLSPAAINIPAKEQQVEQQQRQPDSARDVTIPFSQQSPWAANKLSQYATLSLSQISSDKELDTIVATPSPEKQTPLTDEKFKMPIKLTGLTPSVGVEDQTGLLETNTSAVTSQADTPMQDTSAVATPTLVSSPEPQFSVKSFASFRSPSPERRSSRAKRAVWRESGARLPCTQGILASAMKNPWQTKSSERRVSFAPLPHETEGRSSMPTTPCPPLSKERPGSPPPDTPMSELPTSEDSKFHKHFDAVARGPAIRYSQRLLPSESQRTVDSPLPDAMAEAFVAADQLRQSTPPAGPTKSGLETDESQDPMEMAEDVFREMDHVFNWDLSGTGSSQKSQGQQSPW</sequence>
<dbReference type="AlphaFoldDB" id="A0A8H4KJ30"/>
<evidence type="ECO:0000313" key="2">
    <source>
        <dbReference type="EMBL" id="KAF4450144.1"/>
    </source>
</evidence>
<feature type="region of interest" description="Disordered" evidence="1">
    <location>
        <begin position="1003"/>
        <end position="1023"/>
    </location>
</feature>
<proteinExistence type="predicted"/>
<feature type="region of interest" description="Disordered" evidence="1">
    <location>
        <begin position="857"/>
        <end position="920"/>
    </location>
</feature>
<keyword evidence="3" id="KW-1185">Reference proteome</keyword>
<feature type="region of interest" description="Disordered" evidence="1">
    <location>
        <begin position="964"/>
        <end position="987"/>
    </location>
</feature>
<feature type="compositionally biased region" description="Low complexity" evidence="1">
    <location>
        <begin position="333"/>
        <end position="345"/>
    </location>
</feature>
<feature type="region of interest" description="Disordered" evidence="1">
    <location>
        <begin position="95"/>
        <end position="354"/>
    </location>
</feature>
<gene>
    <name evidence="2" type="ORF">F53441_6701</name>
</gene>
<feature type="compositionally biased region" description="Low complexity" evidence="1">
    <location>
        <begin position="274"/>
        <end position="290"/>
    </location>
</feature>
<feature type="compositionally biased region" description="Polar residues" evidence="1">
    <location>
        <begin position="668"/>
        <end position="681"/>
    </location>
</feature>
<feature type="compositionally biased region" description="Acidic residues" evidence="1">
    <location>
        <begin position="526"/>
        <end position="545"/>
    </location>
</feature>
<feature type="compositionally biased region" description="Polar residues" evidence="1">
    <location>
        <begin position="114"/>
        <end position="128"/>
    </location>
</feature>
<feature type="compositionally biased region" description="Basic residues" evidence="1">
    <location>
        <begin position="99"/>
        <end position="113"/>
    </location>
</feature>
<name>A0A8H4KJ30_9HYPO</name>
<feature type="compositionally biased region" description="Polar residues" evidence="1">
    <location>
        <begin position="805"/>
        <end position="818"/>
    </location>
</feature>
<feature type="compositionally biased region" description="Polar residues" evidence="1">
    <location>
        <begin position="554"/>
        <end position="595"/>
    </location>
</feature>
<comment type="caution">
    <text evidence="2">The sequence shown here is derived from an EMBL/GenBank/DDBJ whole genome shotgun (WGS) entry which is preliminary data.</text>
</comment>
<feature type="compositionally biased region" description="Polar residues" evidence="1">
    <location>
        <begin position="431"/>
        <end position="441"/>
    </location>
</feature>
<feature type="compositionally biased region" description="Polar residues" evidence="1">
    <location>
        <begin position="304"/>
        <end position="332"/>
    </location>
</feature>